<dbReference type="HAMAP" id="MF_00818">
    <property type="entry name" value="QueF_type1"/>
    <property type="match status" value="1"/>
</dbReference>
<dbReference type="Proteomes" id="UP000319353">
    <property type="component" value="Unassembled WGS sequence"/>
</dbReference>
<sequence length="146" mass="16678">MARIVDTPPVPDRRFDIAGDEVIDTAVLETFPYEHPGKDVTVEIETDEFTAVCPWSGLPDFGTIKIRYLPGEKILELRSLKYYLLSYRNVGIYQEHAVTRTLDDLVKVVQPKWMEISLDYRVRGGIHTVCRVQYPGNYQSAVSGEQ</sequence>
<dbReference type="InterPro" id="IPR016856">
    <property type="entry name" value="QueF_type1"/>
</dbReference>
<reference evidence="6 7" key="1">
    <citation type="journal article" date="2019" name="Nat. Microbiol.">
        <title>Mediterranean grassland soil C-N compound turnover is dependent on rainfall and depth, and is mediated by genomically divergent microorganisms.</title>
        <authorList>
            <person name="Diamond S."/>
            <person name="Andeer P.F."/>
            <person name="Li Z."/>
            <person name="Crits-Christoph A."/>
            <person name="Burstein D."/>
            <person name="Anantharaman K."/>
            <person name="Lane K.R."/>
            <person name="Thomas B.C."/>
            <person name="Pan C."/>
            <person name="Northen T.R."/>
            <person name="Banfield J.F."/>
        </authorList>
    </citation>
    <scope>NUCLEOTIDE SEQUENCE [LARGE SCALE GENOMIC DNA]</scope>
    <source>
        <strain evidence="6">NP_4</strain>
    </source>
</reference>
<feature type="active site" description="Proton donor" evidence="5">
    <location>
        <position position="60"/>
    </location>
</feature>
<dbReference type="Pfam" id="PF14489">
    <property type="entry name" value="QueF"/>
    <property type="match status" value="1"/>
</dbReference>
<protein>
    <recommendedName>
        <fullName evidence="5">NADPH-dependent 7-cyano-7-deazaguanine reductase</fullName>
        <ecNumber evidence="5">1.7.1.13</ecNumber>
    </recommendedName>
    <alternativeName>
        <fullName evidence="5">7-cyano-7-carbaguanine reductase</fullName>
    </alternativeName>
    <alternativeName>
        <fullName evidence="5">NADPH-dependent nitrile oxidoreductase</fullName>
    </alternativeName>
    <alternativeName>
        <fullName evidence="5">PreQ(0) reductase</fullName>
    </alternativeName>
</protein>
<evidence type="ECO:0000256" key="5">
    <source>
        <dbReference type="HAMAP-Rule" id="MF_00818"/>
    </source>
</evidence>
<feature type="binding site" evidence="5">
    <location>
        <begin position="94"/>
        <end position="95"/>
    </location>
    <ligand>
        <name>substrate</name>
    </ligand>
</feature>
<organism evidence="6 7">
    <name type="scientific">Candidatus Segetimicrobium genomatis</name>
    <dbReference type="NCBI Taxonomy" id="2569760"/>
    <lineage>
        <taxon>Bacteria</taxon>
        <taxon>Bacillati</taxon>
        <taxon>Candidatus Sysuimicrobiota</taxon>
        <taxon>Candidatus Sysuimicrobiia</taxon>
        <taxon>Candidatus Sysuimicrobiales</taxon>
        <taxon>Candidatus Segetimicrobiaceae</taxon>
        <taxon>Candidatus Segetimicrobium</taxon>
    </lineage>
</organism>
<feature type="binding site" evidence="5">
    <location>
        <begin position="75"/>
        <end position="77"/>
    </location>
    <ligand>
        <name>substrate</name>
    </ligand>
</feature>
<evidence type="ECO:0000313" key="6">
    <source>
        <dbReference type="EMBL" id="TMJ06098.1"/>
    </source>
</evidence>
<dbReference type="InterPro" id="IPR050084">
    <property type="entry name" value="NADPH_dep_7-cyano-7-deazaG_red"/>
</dbReference>
<dbReference type="PIRSF" id="PIRSF027377">
    <property type="entry name" value="Nitrile_oxidored_QueF"/>
    <property type="match status" value="1"/>
</dbReference>
<comment type="subcellular location">
    <subcellularLocation>
        <location evidence="5">Cytoplasm</location>
    </subcellularLocation>
</comment>
<name>A0A537LDJ2_9BACT</name>
<gene>
    <name evidence="5 6" type="primary">queF</name>
    <name evidence="6" type="ORF">E6H01_02245</name>
</gene>
<dbReference type="InterPro" id="IPR043133">
    <property type="entry name" value="GTP-CH-I_C/QueF"/>
</dbReference>
<accession>A0A537LDJ2</accession>
<dbReference type="GO" id="GO:0008616">
    <property type="term" value="P:tRNA queuosine(34) biosynthetic process"/>
    <property type="evidence" value="ECO:0007669"/>
    <property type="project" value="UniProtKB-UniRule"/>
</dbReference>
<dbReference type="PANTHER" id="PTHR34354">
    <property type="entry name" value="NADPH-DEPENDENT 7-CYANO-7-DEAZAGUANINE REDUCTASE"/>
    <property type="match status" value="1"/>
</dbReference>
<dbReference type="AlphaFoldDB" id="A0A537LDJ2"/>
<dbReference type="PANTHER" id="PTHR34354:SF1">
    <property type="entry name" value="NADPH-DEPENDENT 7-CYANO-7-DEAZAGUANINE REDUCTASE"/>
    <property type="match status" value="1"/>
</dbReference>
<dbReference type="InterPro" id="IPR029500">
    <property type="entry name" value="QueF"/>
</dbReference>
<comment type="caution">
    <text evidence="6">The sequence shown here is derived from an EMBL/GenBank/DDBJ whole genome shotgun (WGS) entry which is preliminary data.</text>
</comment>
<comment type="catalytic activity">
    <reaction evidence="5">
        <text>7-aminomethyl-7-carbaguanine + 2 NADP(+) = 7-cyano-7-carbaguanine + 2 NADPH + 3 H(+)</text>
        <dbReference type="Rhea" id="RHEA:13409"/>
        <dbReference type="ChEBI" id="CHEBI:15378"/>
        <dbReference type="ChEBI" id="CHEBI:45075"/>
        <dbReference type="ChEBI" id="CHEBI:57783"/>
        <dbReference type="ChEBI" id="CHEBI:58349"/>
        <dbReference type="ChEBI" id="CHEBI:58703"/>
        <dbReference type="EC" id="1.7.1.13"/>
    </reaction>
</comment>
<feature type="active site" description="Thioimide intermediate" evidence="5">
    <location>
        <position position="53"/>
    </location>
</feature>
<keyword evidence="1 5" id="KW-0963">Cytoplasm</keyword>
<comment type="similarity">
    <text evidence="5">Belongs to the GTP cyclohydrolase I family. QueF type 1 subfamily.</text>
</comment>
<comment type="pathway">
    <text evidence="5">tRNA modification; tRNA-queuosine biosynthesis.</text>
</comment>
<keyword evidence="4 5" id="KW-0560">Oxidoreductase</keyword>
<dbReference type="NCBIfam" id="TIGR03139">
    <property type="entry name" value="QueF-II"/>
    <property type="match status" value="1"/>
</dbReference>
<comment type="function">
    <text evidence="5">Catalyzes the NADPH-dependent reduction of 7-cyano-7-deazaguanine (preQ0) to 7-aminomethyl-7-deazaguanine (preQ1).</text>
</comment>
<keyword evidence="3 5" id="KW-0521">NADP</keyword>
<dbReference type="GO" id="GO:0033739">
    <property type="term" value="F:preQ1 synthase activity"/>
    <property type="evidence" value="ECO:0007669"/>
    <property type="project" value="UniProtKB-UniRule"/>
</dbReference>
<dbReference type="SUPFAM" id="SSF55620">
    <property type="entry name" value="Tetrahydrobiopterin biosynthesis enzymes-like"/>
    <property type="match status" value="1"/>
</dbReference>
<evidence type="ECO:0000313" key="7">
    <source>
        <dbReference type="Proteomes" id="UP000319353"/>
    </source>
</evidence>
<dbReference type="EMBL" id="VBAL01000019">
    <property type="protein sequence ID" value="TMJ06098.1"/>
    <property type="molecule type" value="Genomic_DNA"/>
</dbReference>
<evidence type="ECO:0000256" key="4">
    <source>
        <dbReference type="ARBA" id="ARBA00023002"/>
    </source>
</evidence>
<dbReference type="GO" id="GO:0005737">
    <property type="term" value="C:cytoplasm"/>
    <property type="evidence" value="ECO:0007669"/>
    <property type="project" value="UniProtKB-SubCell"/>
</dbReference>
<evidence type="ECO:0000256" key="1">
    <source>
        <dbReference type="ARBA" id="ARBA00022490"/>
    </source>
</evidence>
<dbReference type="Gene3D" id="3.30.1130.10">
    <property type="match status" value="1"/>
</dbReference>
<evidence type="ECO:0000256" key="3">
    <source>
        <dbReference type="ARBA" id="ARBA00022857"/>
    </source>
</evidence>
<dbReference type="EC" id="1.7.1.13" evidence="5"/>
<dbReference type="UniPathway" id="UPA00392"/>
<evidence type="ECO:0000256" key="2">
    <source>
        <dbReference type="ARBA" id="ARBA00022785"/>
    </source>
</evidence>
<keyword evidence="2 5" id="KW-0671">Queuosine biosynthesis</keyword>
<proteinExistence type="inferred from homology"/>